<keyword evidence="3" id="KW-0413">Isomerase</keyword>
<dbReference type="InterPro" id="IPR001753">
    <property type="entry name" value="Enoyl-CoA_hydra/iso"/>
</dbReference>
<dbReference type="EMBL" id="CP035108">
    <property type="protein sequence ID" value="QAR32303.1"/>
    <property type="molecule type" value="Genomic_DNA"/>
</dbReference>
<organism evidence="3 4">
    <name type="scientific">Geovibrio thiophilus</name>
    <dbReference type="NCBI Taxonomy" id="139438"/>
    <lineage>
        <taxon>Bacteria</taxon>
        <taxon>Pseudomonadati</taxon>
        <taxon>Deferribacterota</taxon>
        <taxon>Deferribacteres</taxon>
        <taxon>Deferribacterales</taxon>
        <taxon>Geovibrionaceae</taxon>
        <taxon>Geovibrio</taxon>
    </lineage>
</organism>
<accession>A0A410JVW8</accession>
<sequence length="260" mass="28733">MNCFSISVSGRSALILLEKKCTDPQALCRVLEDAEADRGIDFIRLRGADGSFTIGRAVSELQTFGEKEARVYAERGQRLVKTMRGLKKLIIAEIDGEAFGPGFEIALACDIIFATASSRFAFPEVNLGVIPGFGGTQLAARRVYETFVKYLVFTGDSVTAEELYAKGIANAVFADGASMNAHTDALCARLSEKSSFILGLAKETLNSGIEMDFDKALLFEQNAFTFSFSCEDKREGMGAFIEKRKPMFKNRWEDLRFEEE</sequence>
<dbReference type="InterPro" id="IPR014748">
    <property type="entry name" value="Enoyl-CoA_hydra_C"/>
</dbReference>
<evidence type="ECO:0000313" key="3">
    <source>
        <dbReference type="EMBL" id="QAR32303.1"/>
    </source>
</evidence>
<proteinExistence type="inferred from homology"/>
<gene>
    <name evidence="3" type="ORF">EP073_02485</name>
</gene>
<dbReference type="Gene3D" id="1.10.12.10">
    <property type="entry name" value="Lyase 2-enoyl-coa Hydratase, Chain A, domain 2"/>
    <property type="match status" value="1"/>
</dbReference>
<dbReference type="PANTHER" id="PTHR11941">
    <property type="entry name" value="ENOYL-COA HYDRATASE-RELATED"/>
    <property type="match status" value="1"/>
</dbReference>
<reference evidence="3 4" key="1">
    <citation type="submission" date="2019-01" db="EMBL/GenBank/DDBJ databases">
        <title>Geovibrio thiophilus DSM 11263, complete genome.</title>
        <authorList>
            <person name="Spring S."/>
            <person name="Bunk B."/>
            <person name="Sproer C."/>
        </authorList>
    </citation>
    <scope>NUCLEOTIDE SEQUENCE [LARGE SCALE GENOMIC DNA]</scope>
    <source>
        <strain evidence="3 4">DSM 11263</strain>
    </source>
</reference>
<evidence type="ECO:0000313" key="4">
    <source>
        <dbReference type="Proteomes" id="UP000287502"/>
    </source>
</evidence>
<dbReference type="GO" id="GO:0006635">
    <property type="term" value="P:fatty acid beta-oxidation"/>
    <property type="evidence" value="ECO:0007669"/>
    <property type="project" value="TreeGrafter"/>
</dbReference>
<dbReference type="Pfam" id="PF00378">
    <property type="entry name" value="ECH_1"/>
    <property type="match status" value="1"/>
</dbReference>
<dbReference type="InterPro" id="IPR029045">
    <property type="entry name" value="ClpP/crotonase-like_dom_sf"/>
</dbReference>
<dbReference type="KEGG" id="gtl:EP073_02485"/>
<dbReference type="Gene3D" id="3.90.226.10">
    <property type="entry name" value="2-enoyl-CoA Hydratase, Chain A, domain 1"/>
    <property type="match status" value="1"/>
</dbReference>
<protein>
    <submittedName>
        <fullName evidence="3">Enoyl-CoA hydratase/isomerase family protein</fullName>
    </submittedName>
</protein>
<dbReference type="PANTHER" id="PTHR11941:SF54">
    <property type="entry name" value="ENOYL-COA HYDRATASE, MITOCHONDRIAL"/>
    <property type="match status" value="1"/>
</dbReference>
<dbReference type="RefSeq" id="WP_128465590.1">
    <property type="nucleotide sequence ID" value="NZ_CP035108.1"/>
</dbReference>
<dbReference type="SUPFAM" id="SSF52096">
    <property type="entry name" value="ClpP/crotonase"/>
    <property type="match status" value="1"/>
</dbReference>
<dbReference type="GO" id="GO:0016853">
    <property type="term" value="F:isomerase activity"/>
    <property type="evidence" value="ECO:0007669"/>
    <property type="project" value="UniProtKB-KW"/>
</dbReference>
<evidence type="ECO:0000256" key="1">
    <source>
        <dbReference type="ARBA" id="ARBA00005254"/>
    </source>
</evidence>
<keyword evidence="2" id="KW-0456">Lyase</keyword>
<comment type="similarity">
    <text evidence="1">Belongs to the enoyl-CoA hydratase/isomerase family.</text>
</comment>
<evidence type="ECO:0000256" key="2">
    <source>
        <dbReference type="ARBA" id="ARBA00023239"/>
    </source>
</evidence>
<keyword evidence="4" id="KW-1185">Reference proteome</keyword>
<dbReference type="OrthoDB" id="4608673at2"/>
<dbReference type="GO" id="GO:0016836">
    <property type="term" value="F:hydro-lyase activity"/>
    <property type="evidence" value="ECO:0007669"/>
    <property type="project" value="UniProtKB-ARBA"/>
</dbReference>
<dbReference type="Proteomes" id="UP000287502">
    <property type="component" value="Chromosome"/>
</dbReference>
<dbReference type="FunFam" id="1.10.12.10:FF:000001">
    <property type="entry name" value="Probable enoyl-CoA hydratase, mitochondrial"/>
    <property type="match status" value="1"/>
</dbReference>
<name>A0A410JVW8_9BACT</name>
<dbReference type="AlphaFoldDB" id="A0A410JVW8"/>
<dbReference type="CDD" id="cd06558">
    <property type="entry name" value="crotonase-like"/>
    <property type="match status" value="1"/>
</dbReference>